<dbReference type="Proteomes" id="UP000227088">
    <property type="component" value="Unassembled WGS sequence"/>
</dbReference>
<sequence>MYAGRYYMGFVDLSPEVVNSRYANAESKFIQLDGLQQGINLHYRDEGLSSVDNPDAPVLILLHGIMASLHTWDGWVESLQDDFRIIRLDIPGFGLTGPYADGIYNVERSVNMLDQLSDKLDIESFFLAGNSMGGYISWNFAATHPEKVKRLILVDAAGYPFKPPMMLELLRTPVLKDSMAFITPKFIVTQTLNEVYGDTSKVDDETIERYHQLMLREGNREAVVDVFASIAHLDSSKIKQLKLPTLIQWGEADVWIPLANAEKFATDIKGSKVITYPSVGHIPMEEIPQQSANDAKEFLLYLIEEPLDIKPLSVTPVVL</sequence>
<dbReference type="Gene3D" id="3.40.50.1820">
    <property type="entry name" value="alpha/beta hydrolase"/>
    <property type="match status" value="1"/>
</dbReference>
<protein>
    <recommendedName>
        <fullName evidence="1">AB hydrolase-1 domain-containing protein</fullName>
    </recommendedName>
</protein>
<dbReference type="Pfam" id="PF00561">
    <property type="entry name" value="Abhydrolase_1"/>
    <property type="match status" value="1"/>
</dbReference>
<reference evidence="3" key="1">
    <citation type="journal article" date="2017" name="Proc. Natl. Acad. Sci. U.S.A.">
        <title>Simulation of Deepwater Horizon oil plume reveals substrate specialization within a complex community of hydrocarbon degraders.</title>
        <authorList>
            <person name="Hu P."/>
            <person name="Dubinsky E.A."/>
            <person name="Probst A.J."/>
            <person name="Wang J."/>
            <person name="Sieber C.M.K."/>
            <person name="Tom L.M."/>
            <person name="Gardinali P."/>
            <person name="Banfield J.F."/>
            <person name="Atlas R.M."/>
            <person name="Andersen G.L."/>
        </authorList>
    </citation>
    <scope>NUCLEOTIDE SEQUENCE [LARGE SCALE GENOMIC DNA]</scope>
</reference>
<dbReference type="AlphaFoldDB" id="A0A1Y5HYP2"/>
<dbReference type="PRINTS" id="PR00111">
    <property type="entry name" value="ABHYDROLASE"/>
</dbReference>
<dbReference type="InterPro" id="IPR029058">
    <property type="entry name" value="AB_hydrolase_fold"/>
</dbReference>
<evidence type="ECO:0000313" key="2">
    <source>
        <dbReference type="EMBL" id="OUS40192.1"/>
    </source>
</evidence>
<dbReference type="EMBL" id="MABE01000415">
    <property type="protein sequence ID" value="OUS40192.1"/>
    <property type="molecule type" value="Genomic_DNA"/>
</dbReference>
<dbReference type="SUPFAM" id="SSF53474">
    <property type="entry name" value="alpha/beta-Hydrolases"/>
    <property type="match status" value="1"/>
</dbReference>
<dbReference type="PANTHER" id="PTHR43689:SF8">
    <property type="entry name" value="ALPHA_BETA-HYDROLASES SUPERFAMILY PROTEIN"/>
    <property type="match status" value="1"/>
</dbReference>
<organism evidence="2 3">
    <name type="scientific">Oleispira antarctica</name>
    <dbReference type="NCBI Taxonomy" id="188908"/>
    <lineage>
        <taxon>Bacteria</taxon>
        <taxon>Pseudomonadati</taxon>
        <taxon>Pseudomonadota</taxon>
        <taxon>Gammaproteobacteria</taxon>
        <taxon>Oceanospirillales</taxon>
        <taxon>Oceanospirillaceae</taxon>
        <taxon>Oleispira</taxon>
    </lineage>
</organism>
<evidence type="ECO:0000259" key="1">
    <source>
        <dbReference type="Pfam" id="PF00561"/>
    </source>
</evidence>
<dbReference type="InterPro" id="IPR000073">
    <property type="entry name" value="AB_hydrolase_1"/>
</dbReference>
<dbReference type="PANTHER" id="PTHR43689">
    <property type="entry name" value="HYDROLASE"/>
    <property type="match status" value="1"/>
</dbReference>
<name>A0A1Y5HYP2_OLEAN</name>
<comment type="caution">
    <text evidence="2">The sequence shown here is derived from an EMBL/GenBank/DDBJ whole genome shotgun (WGS) entry which is preliminary data.</text>
</comment>
<accession>A0A1Y5HYP2</accession>
<feature type="domain" description="AB hydrolase-1" evidence="1">
    <location>
        <begin position="57"/>
        <end position="170"/>
    </location>
</feature>
<evidence type="ECO:0000313" key="3">
    <source>
        <dbReference type="Proteomes" id="UP000227088"/>
    </source>
</evidence>
<gene>
    <name evidence="2" type="ORF">A9R00_07275</name>
</gene>
<proteinExistence type="predicted"/>